<evidence type="ECO:0000256" key="1">
    <source>
        <dbReference type="ARBA" id="ARBA00007447"/>
    </source>
</evidence>
<evidence type="ECO:0000256" key="7">
    <source>
        <dbReference type="PIRSR" id="PIRSR601461-1"/>
    </source>
</evidence>
<dbReference type="InterPro" id="IPR033121">
    <property type="entry name" value="PEPTIDASE_A1"/>
</dbReference>
<evidence type="ECO:0000256" key="8">
    <source>
        <dbReference type="PIRSR" id="PIRSR601461-2"/>
    </source>
</evidence>
<dbReference type="GO" id="GO:0004190">
    <property type="term" value="F:aspartic-type endopeptidase activity"/>
    <property type="evidence" value="ECO:0007669"/>
    <property type="project" value="UniProtKB-KW"/>
</dbReference>
<dbReference type="MEROPS" id="A01.092"/>
<reference evidence="12" key="3">
    <citation type="submission" date="2020-11" db="EMBL/GenBank/DDBJ databases">
        <authorList>
            <person name="Whitehead M."/>
        </authorList>
    </citation>
    <scope>NUCLEOTIDE SEQUENCE</scope>
    <source>
        <strain evidence="12">EGII</strain>
    </source>
</reference>
<dbReference type="SUPFAM" id="SSF50630">
    <property type="entry name" value="Acid proteases"/>
    <property type="match status" value="1"/>
</dbReference>
<keyword evidence="10" id="KW-0732">Signal</keyword>
<reference evidence="13" key="2">
    <citation type="journal article" date="2014" name="BMC Genomics">
        <title>A genomic perspective to assessing quality of mass-reared SIT flies used in Mediterranean fruit fly (Ceratitis capitata) eradication in California.</title>
        <authorList>
            <person name="Calla B."/>
            <person name="Hall B."/>
            <person name="Hou S."/>
            <person name="Geib S.M."/>
        </authorList>
    </citation>
    <scope>NUCLEOTIDE SEQUENCE</scope>
</reference>
<proteinExistence type="evidence at transcript level"/>
<dbReference type="InterPro" id="IPR001461">
    <property type="entry name" value="Aspartic_peptidase_A1"/>
</dbReference>
<feature type="disulfide bond" evidence="8">
    <location>
        <begin position="304"/>
        <end position="342"/>
    </location>
</feature>
<protein>
    <submittedName>
        <fullName evidence="12">(Mediterranean fruit fly) hypothetical protein</fullName>
    </submittedName>
    <submittedName>
        <fullName evidence="13">Lysosomal aspartic protease</fullName>
    </submittedName>
</protein>
<evidence type="ECO:0000259" key="11">
    <source>
        <dbReference type="PROSITE" id="PS51767"/>
    </source>
</evidence>
<evidence type="ECO:0000256" key="9">
    <source>
        <dbReference type="RuleBase" id="RU000454"/>
    </source>
</evidence>
<dbReference type="PANTHER" id="PTHR47966">
    <property type="entry name" value="BETA-SITE APP-CLEAVING ENZYME, ISOFORM A-RELATED"/>
    <property type="match status" value="1"/>
</dbReference>
<name>W8BC89_CERCA</name>
<dbReference type="EMBL" id="GAMC01015789">
    <property type="protein sequence ID" value="JAB90766.1"/>
    <property type="molecule type" value="mRNA"/>
</dbReference>
<feature type="signal peptide" evidence="10">
    <location>
        <begin position="1"/>
        <end position="17"/>
    </location>
</feature>
<dbReference type="InterPro" id="IPR021109">
    <property type="entry name" value="Peptidase_aspartic_dom_sf"/>
</dbReference>
<evidence type="ECO:0000313" key="12">
    <source>
        <dbReference type="EMBL" id="CAD7000161.1"/>
    </source>
</evidence>
<keyword evidence="4 9" id="KW-0378">Hydrolase</keyword>
<feature type="active site" evidence="7">
    <location>
        <position position="270"/>
    </location>
</feature>
<gene>
    <name evidence="13" type="primary">ASPP</name>
    <name evidence="12" type="ORF">CCAP1982_LOCUS8653</name>
</gene>
<feature type="chain" id="PRO_5033708360" evidence="10">
    <location>
        <begin position="18"/>
        <end position="381"/>
    </location>
</feature>
<keyword evidence="2 9" id="KW-0645">Protease</keyword>
<dbReference type="InterPro" id="IPR001969">
    <property type="entry name" value="Aspartic_peptidase_AS"/>
</dbReference>
<dbReference type="PANTHER" id="PTHR47966:SF51">
    <property type="entry name" value="BETA-SITE APP-CLEAVING ENZYME, ISOFORM A-RELATED"/>
    <property type="match status" value="1"/>
</dbReference>
<keyword evidence="5 8" id="KW-1015">Disulfide bond</keyword>
<evidence type="ECO:0000256" key="3">
    <source>
        <dbReference type="ARBA" id="ARBA00022750"/>
    </source>
</evidence>
<dbReference type="Proteomes" id="UP000606786">
    <property type="component" value="Unassembled WGS sequence"/>
</dbReference>
<dbReference type="OrthoDB" id="771136at2759"/>
<evidence type="ECO:0000256" key="2">
    <source>
        <dbReference type="ARBA" id="ARBA00022670"/>
    </source>
</evidence>
<dbReference type="FunFam" id="2.40.70.10:FF:000149">
    <property type="entry name" value="Uncharacterized protein"/>
    <property type="match status" value="1"/>
</dbReference>
<feature type="active site" evidence="7">
    <location>
        <position position="85"/>
    </location>
</feature>
<dbReference type="PROSITE" id="PS00141">
    <property type="entry name" value="ASP_PROTEASE"/>
    <property type="match status" value="2"/>
</dbReference>
<feature type="domain" description="Peptidase A1" evidence="11">
    <location>
        <begin position="67"/>
        <end position="378"/>
    </location>
</feature>
<evidence type="ECO:0000256" key="5">
    <source>
        <dbReference type="ARBA" id="ARBA00023157"/>
    </source>
</evidence>
<keyword evidence="6" id="KW-0325">Glycoprotein</keyword>
<sequence>MLKLTVTVLCLALAAQATIVRIPLNKPSQKRSLKNVGAQLAVLRSKYNAASGRATDEQLHNYLDDSYYGPITIGTPPQNFQVLFDTGSSNLWVPKGPCTDSNQACQNHNSYDANKSSTYKANGEAFSIQYGSGSLSGYLVEDNVNVAGLSITGQTFAVATSEPGTTFVDSEFDGILGMGYQQISNDNVVPPFYNLFKQGLVAEPVFSFYLTREGTSSQGGVLTLGGIDSDHYEGEITYVPVSSKGYWQFNLDSVFVGGVEFTSEGSAIADTGTSLIAVPYYIYQDLQYAIGAEPDYYGQYFIDCSQVSSLPTVSFVLSGRTFTLEGKDYIVEVTGDSGEQLCMSAFENGGTPFWILGDVFIGKYFTVFDLGNNRVGFATAK</sequence>
<dbReference type="Gene3D" id="2.40.70.10">
    <property type="entry name" value="Acid Proteases"/>
    <property type="match status" value="2"/>
</dbReference>
<evidence type="ECO:0000313" key="13">
    <source>
        <dbReference type="EMBL" id="JAB90766.1"/>
    </source>
</evidence>
<dbReference type="GO" id="GO:0005764">
    <property type="term" value="C:lysosome"/>
    <property type="evidence" value="ECO:0007669"/>
    <property type="project" value="TreeGrafter"/>
</dbReference>
<keyword evidence="14" id="KW-1185">Reference proteome</keyword>
<keyword evidence="3 9" id="KW-0064">Aspartyl protease</keyword>
<dbReference type="FunFam" id="2.40.70.10:FF:000002">
    <property type="entry name" value="Vacuolar aspartic proteinase"/>
    <property type="match status" value="1"/>
</dbReference>
<evidence type="ECO:0000256" key="4">
    <source>
        <dbReference type="ARBA" id="ARBA00022801"/>
    </source>
</evidence>
<dbReference type="GO" id="GO:0006508">
    <property type="term" value="P:proteolysis"/>
    <property type="evidence" value="ECO:0007669"/>
    <property type="project" value="UniProtKB-KW"/>
</dbReference>
<feature type="disulfide bond" evidence="8">
    <location>
        <begin position="98"/>
        <end position="105"/>
    </location>
</feature>
<evidence type="ECO:0000256" key="6">
    <source>
        <dbReference type="ARBA" id="ARBA00023180"/>
    </source>
</evidence>
<dbReference type="PROSITE" id="PS51767">
    <property type="entry name" value="PEPTIDASE_A1"/>
    <property type="match status" value="1"/>
</dbReference>
<evidence type="ECO:0000256" key="10">
    <source>
        <dbReference type="SAM" id="SignalP"/>
    </source>
</evidence>
<dbReference type="Pfam" id="PF00026">
    <property type="entry name" value="Asp"/>
    <property type="match status" value="1"/>
</dbReference>
<dbReference type="PRINTS" id="PR00792">
    <property type="entry name" value="PEPSIN"/>
</dbReference>
<dbReference type="AlphaFoldDB" id="W8BC89"/>
<dbReference type="EMBL" id="CAJHJT010000012">
    <property type="protein sequence ID" value="CAD7000161.1"/>
    <property type="molecule type" value="Genomic_DNA"/>
</dbReference>
<comment type="similarity">
    <text evidence="1 9">Belongs to the peptidase A1 family.</text>
</comment>
<reference evidence="13" key="1">
    <citation type="submission" date="2013-07" db="EMBL/GenBank/DDBJ databases">
        <authorList>
            <person name="Geib S."/>
        </authorList>
    </citation>
    <scope>NUCLEOTIDE SEQUENCE</scope>
</reference>
<organism evidence="13">
    <name type="scientific">Ceratitis capitata</name>
    <name type="common">Mediterranean fruit fly</name>
    <name type="synonym">Tephritis capitata</name>
    <dbReference type="NCBI Taxonomy" id="7213"/>
    <lineage>
        <taxon>Eukaryota</taxon>
        <taxon>Metazoa</taxon>
        <taxon>Ecdysozoa</taxon>
        <taxon>Arthropoda</taxon>
        <taxon>Hexapoda</taxon>
        <taxon>Insecta</taxon>
        <taxon>Pterygota</taxon>
        <taxon>Neoptera</taxon>
        <taxon>Endopterygota</taxon>
        <taxon>Diptera</taxon>
        <taxon>Brachycera</taxon>
        <taxon>Muscomorpha</taxon>
        <taxon>Tephritoidea</taxon>
        <taxon>Tephritidae</taxon>
        <taxon>Ceratitis</taxon>
        <taxon>Ceratitis</taxon>
    </lineage>
</organism>
<evidence type="ECO:0000313" key="14">
    <source>
        <dbReference type="Proteomes" id="UP000606786"/>
    </source>
</evidence>
<accession>W8BC89</accession>